<reference evidence="7" key="2">
    <citation type="submission" date="2024-04" db="EMBL/GenBank/DDBJ databases">
        <authorList>
            <person name="Chen Y."/>
            <person name="Shah S."/>
            <person name="Dougan E. K."/>
            <person name="Thang M."/>
            <person name="Chan C."/>
        </authorList>
    </citation>
    <scope>NUCLEOTIDE SEQUENCE [LARGE SCALE GENOMIC DNA]</scope>
</reference>
<dbReference type="PANTHER" id="PTHR12064:SF97">
    <property type="entry name" value="METAL TRANSPORTER CNNM-5"/>
    <property type="match status" value="1"/>
</dbReference>
<dbReference type="EMBL" id="CAMXCT010006733">
    <property type="protein sequence ID" value="CAI4019140.1"/>
    <property type="molecule type" value="Genomic_DNA"/>
</dbReference>
<feature type="transmembrane region" description="Helical" evidence="3">
    <location>
        <begin position="59"/>
        <end position="84"/>
    </location>
</feature>
<keyword evidence="2 3" id="KW-0812">Transmembrane</keyword>
<protein>
    <submittedName>
        <fullName evidence="8">DUF21 domain-containing protein</fullName>
    </submittedName>
</protein>
<gene>
    <name evidence="6" type="ORF">C1SCF055_LOCUS43660</name>
</gene>
<dbReference type="EMBL" id="CAMXCT030006733">
    <property type="protein sequence ID" value="CAL4806452.1"/>
    <property type="molecule type" value="Genomic_DNA"/>
</dbReference>
<organism evidence="6">
    <name type="scientific">Cladocopium goreaui</name>
    <dbReference type="NCBI Taxonomy" id="2562237"/>
    <lineage>
        <taxon>Eukaryota</taxon>
        <taxon>Sar</taxon>
        <taxon>Alveolata</taxon>
        <taxon>Dinophyceae</taxon>
        <taxon>Suessiales</taxon>
        <taxon>Symbiodiniaceae</taxon>
        <taxon>Cladocopium</taxon>
    </lineage>
</organism>
<dbReference type="AlphaFoldDB" id="A0A9P1GQF9"/>
<keyword evidence="1" id="KW-0677">Repeat</keyword>
<evidence type="ECO:0000256" key="1">
    <source>
        <dbReference type="ARBA" id="ARBA00022737"/>
    </source>
</evidence>
<dbReference type="InterPro" id="IPR046342">
    <property type="entry name" value="CBS_dom_sf"/>
</dbReference>
<proteinExistence type="predicted"/>
<dbReference type="EMBL" id="CAMXCT020006733">
    <property type="protein sequence ID" value="CAL1172515.1"/>
    <property type="molecule type" value="Genomic_DNA"/>
</dbReference>
<keyword evidence="4" id="KW-0732">Signal</keyword>
<evidence type="ECO:0000256" key="3">
    <source>
        <dbReference type="SAM" id="Phobius"/>
    </source>
</evidence>
<name>A0A9P1GQF9_9DINO</name>
<feature type="chain" id="PRO_5043273020" evidence="4">
    <location>
        <begin position="20"/>
        <end position="564"/>
    </location>
</feature>
<feature type="transmembrane region" description="Helical" evidence="3">
    <location>
        <begin position="182"/>
        <end position="205"/>
    </location>
</feature>
<dbReference type="GO" id="GO:0005737">
    <property type="term" value="C:cytoplasm"/>
    <property type="evidence" value="ECO:0007669"/>
    <property type="project" value="TreeGrafter"/>
</dbReference>
<dbReference type="PANTHER" id="PTHR12064">
    <property type="entry name" value="METAL TRANSPORTER CNNM"/>
    <property type="match status" value="1"/>
</dbReference>
<keyword evidence="2 3" id="KW-0472">Membrane</keyword>
<sequence>MRNFCALLLLASAARHGAAAETWNCNVTQNQPGHVQLDCNGQLFIPMHHSDKPQVFTQVWFIICGCAFGCILCAALAAGLTLGLTSMEEFELKVLCNHLVDEIEPNATPRSRQAAQRKLEYDQSCAKRILPLISGTFMQTTKESWAHALDPSNQHYLLVTLLLLNATANEALPLFLDRLVPSWMACLLSVTVVLFFGEIIPSAVFTGPRQLSLAAALSPLVGFAKRIFAPIVLPISLMLDKVLGHSEDPYSRAQIKALIRTIHTQESNLEIDEANMLQGVLEMHHKKAQDIAWPVKEAKMVPHDRLLTQECVNEIMDWGHSRLFIYRKDASDPDRKDDIIGVVLVKKLIGISVAPTDVVHGPESKYRIGNLLHAVKRPVVLSPNENLLATLNKFQSGTCHLAMISPRPDDCMEALRCQVAIPEDARPTMFCSLEDVIEEMLKEEIYDEEDKELQRHAPVAPEDSSPAKRARNLMLNIKVGRRFDSRFRRSLSDVCKERTRTGSMLDVEVGEGAATTPLSPTTKRLKKASSRGKGAWKAFTELPSKMSEHFGEAKGEESAPYTRM</sequence>
<dbReference type="InterPro" id="IPR002550">
    <property type="entry name" value="CNNM"/>
</dbReference>
<dbReference type="PROSITE" id="PS51846">
    <property type="entry name" value="CNNM"/>
    <property type="match status" value="1"/>
</dbReference>
<dbReference type="GO" id="GO:0016020">
    <property type="term" value="C:membrane"/>
    <property type="evidence" value="ECO:0007669"/>
    <property type="project" value="UniProtKB-UniRule"/>
</dbReference>
<evidence type="ECO:0000259" key="5">
    <source>
        <dbReference type="PROSITE" id="PS51846"/>
    </source>
</evidence>
<evidence type="ECO:0000313" key="6">
    <source>
        <dbReference type="EMBL" id="CAI4019140.1"/>
    </source>
</evidence>
<dbReference type="GO" id="GO:0010960">
    <property type="term" value="P:magnesium ion homeostasis"/>
    <property type="evidence" value="ECO:0007669"/>
    <property type="project" value="InterPro"/>
</dbReference>
<dbReference type="InterPro" id="IPR045095">
    <property type="entry name" value="ACDP"/>
</dbReference>
<keyword evidence="2 3" id="KW-1133">Transmembrane helix</keyword>
<dbReference type="GO" id="GO:0030026">
    <property type="term" value="P:intracellular manganese ion homeostasis"/>
    <property type="evidence" value="ECO:0007669"/>
    <property type="project" value="TreeGrafter"/>
</dbReference>
<dbReference type="OrthoDB" id="5353557at2759"/>
<evidence type="ECO:0000256" key="4">
    <source>
        <dbReference type="SAM" id="SignalP"/>
    </source>
</evidence>
<reference evidence="6" key="1">
    <citation type="submission" date="2022-10" db="EMBL/GenBank/DDBJ databases">
        <authorList>
            <person name="Chen Y."/>
            <person name="Dougan E. K."/>
            <person name="Chan C."/>
            <person name="Rhodes N."/>
            <person name="Thang M."/>
        </authorList>
    </citation>
    <scope>NUCLEOTIDE SEQUENCE</scope>
</reference>
<evidence type="ECO:0000256" key="2">
    <source>
        <dbReference type="PROSITE-ProRule" id="PRU01193"/>
    </source>
</evidence>
<feature type="domain" description="CNNM transmembrane" evidence="5">
    <location>
        <begin position="56"/>
        <end position="273"/>
    </location>
</feature>
<dbReference type="Pfam" id="PF01595">
    <property type="entry name" value="CNNM"/>
    <property type="match status" value="1"/>
</dbReference>
<evidence type="ECO:0000313" key="7">
    <source>
        <dbReference type="EMBL" id="CAL1172515.1"/>
    </source>
</evidence>
<evidence type="ECO:0000313" key="8">
    <source>
        <dbReference type="EMBL" id="CAL4806452.1"/>
    </source>
</evidence>
<dbReference type="Proteomes" id="UP001152797">
    <property type="component" value="Unassembled WGS sequence"/>
</dbReference>
<comment type="caution">
    <text evidence="6">The sequence shown here is derived from an EMBL/GenBank/DDBJ whole genome shotgun (WGS) entry which is preliminary data.</text>
</comment>
<dbReference type="Gene3D" id="3.10.580.10">
    <property type="entry name" value="CBS-domain"/>
    <property type="match status" value="1"/>
</dbReference>
<keyword evidence="9" id="KW-1185">Reference proteome</keyword>
<feature type="signal peptide" evidence="4">
    <location>
        <begin position="1"/>
        <end position="19"/>
    </location>
</feature>
<accession>A0A9P1GQF9</accession>
<feature type="transmembrane region" description="Helical" evidence="3">
    <location>
        <begin position="156"/>
        <end position="176"/>
    </location>
</feature>
<evidence type="ECO:0000313" key="9">
    <source>
        <dbReference type="Proteomes" id="UP001152797"/>
    </source>
</evidence>